<keyword evidence="7" id="KW-0539">Nucleus</keyword>
<dbReference type="GO" id="GO:1990481">
    <property type="term" value="P:mRNA pseudouridine synthesis"/>
    <property type="evidence" value="ECO:0007669"/>
    <property type="project" value="TreeGrafter"/>
</dbReference>
<evidence type="ECO:0000313" key="21">
    <source>
        <dbReference type="EMBL" id="EEB09865.1"/>
    </source>
</evidence>
<dbReference type="FunFam" id="3.30.70.660:FF:000002">
    <property type="entry name" value="tRNA pseudouridine synthase"/>
    <property type="match status" value="1"/>
</dbReference>
<evidence type="ECO:0000313" key="22">
    <source>
        <dbReference type="EnsemblMetazoa" id="PHUM003070-PA"/>
    </source>
</evidence>
<evidence type="ECO:0000256" key="3">
    <source>
        <dbReference type="ARBA" id="ARBA00009375"/>
    </source>
</evidence>
<evidence type="ECO:0000256" key="2">
    <source>
        <dbReference type="ARBA" id="ARBA00004123"/>
    </source>
</evidence>
<dbReference type="STRING" id="121224.E0V909"/>
<dbReference type="Gene3D" id="3.30.70.580">
    <property type="entry name" value="Pseudouridine synthase I, catalytic domain, N-terminal subdomain"/>
    <property type="match status" value="1"/>
</dbReference>
<dbReference type="InParanoid" id="E0V909"/>
<dbReference type="InterPro" id="IPR020103">
    <property type="entry name" value="PsdUridine_synth_cat_dom_sf"/>
</dbReference>
<dbReference type="OMA" id="CDARTYT"/>
<dbReference type="EnsemblMetazoa" id="PHUM003070-RA">
    <property type="protein sequence ID" value="PHUM003070-PA"/>
    <property type="gene ID" value="PHUM003070"/>
</dbReference>
<dbReference type="InterPro" id="IPR020094">
    <property type="entry name" value="TruA/RsuA/RluB/E/F_N"/>
</dbReference>
<feature type="domain" description="Pseudouridine synthase I TruA alpha/beta" evidence="20">
    <location>
        <begin position="223"/>
        <end position="327"/>
    </location>
</feature>
<keyword evidence="5" id="KW-0819">tRNA processing</keyword>
<reference evidence="21" key="1">
    <citation type="submission" date="2007-04" db="EMBL/GenBank/DDBJ databases">
        <title>Annotation of Pediculus humanus corporis strain USDA.</title>
        <authorList>
            <person name="Kirkness E."/>
            <person name="Hannick L."/>
            <person name="Hass B."/>
            <person name="Bruggner R."/>
            <person name="Lawson D."/>
            <person name="Bidwell S."/>
            <person name="Joardar V."/>
            <person name="Caler E."/>
            <person name="Walenz B."/>
            <person name="Inman J."/>
            <person name="Schobel S."/>
            <person name="Galinsky K."/>
            <person name="Amedeo P."/>
            <person name="Strausberg R."/>
        </authorList>
    </citation>
    <scope>NUCLEOTIDE SEQUENCE</scope>
    <source>
        <strain evidence="21">USDA</strain>
    </source>
</reference>
<reference evidence="21" key="2">
    <citation type="submission" date="2007-04" db="EMBL/GenBank/DDBJ databases">
        <title>The genome of the human body louse.</title>
        <authorList>
            <consortium name="The Human Body Louse Genome Consortium"/>
            <person name="Kirkness E."/>
            <person name="Walenz B."/>
            <person name="Hass B."/>
            <person name="Bruggner R."/>
            <person name="Strausberg R."/>
        </authorList>
    </citation>
    <scope>NUCLEOTIDE SEQUENCE</scope>
    <source>
        <strain evidence="21">USDA</strain>
    </source>
</reference>
<name>E0V909_PEDHC</name>
<dbReference type="GO" id="GO:0003723">
    <property type="term" value="F:RNA binding"/>
    <property type="evidence" value="ECO:0007669"/>
    <property type="project" value="InterPro"/>
</dbReference>
<evidence type="ECO:0000256" key="10">
    <source>
        <dbReference type="ARBA" id="ARBA00053709"/>
    </source>
</evidence>
<evidence type="ECO:0000256" key="8">
    <source>
        <dbReference type="ARBA" id="ARBA00036943"/>
    </source>
</evidence>
<gene>
    <name evidence="22" type="primary">8233343</name>
    <name evidence="21" type="ORF">Phum_PHUM003070</name>
</gene>
<dbReference type="InterPro" id="IPR020097">
    <property type="entry name" value="PsdUridine_synth_TruA_a/b_dom"/>
</dbReference>
<dbReference type="FunCoup" id="E0V909">
    <property type="interactions" value="2140"/>
</dbReference>
<dbReference type="eggNOG" id="KOG2553">
    <property type="taxonomic scope" value="Eukaryota"/>
</dbReference>
<dbReference type="InterPro" id="IPR001406">
    <property type="entry name" value="PsdUridine_synth_TruA"/>
</dbReference>
<feature type="active site" description="Nucleophile" evidence="18">
    <location>
        <position position="133"/>
    </location>
</feature>
<accession>E0V909</accession>
<sequence>MAKLLPSIKNFKLILNKAQKYLKLAFINVRKLKEKSGMEEELTKITDYEPQSKRLCTENIENDLNDQKLKIRKRNVALLMAYNGSNYHGMQKNLDFKTIEYELLNALVKANLIPSEAIDNLPLIHFQRAARTDKGVSAAKQVVSFKIAENFQVEKINMFLPEDIRVFSIKRVTKGFNCKNQCTARTYSYTLPTFALAPEFHDEYPKNYRIDKLTIQKTNEILSQYLGTHPFHNFTSKKDGRDPSAKRYIMSFEAEEPFLENEEEFITLKVKGQSFMLHQIRKMVGYTIAVMKGFASEAIQSKIWTNEKVSLPMAPGLGLVLEDVHYDKYNKKFGSDGMHHPLTWEEVCNELKEFRRKKIFSNIISVEMESQQMFNWLQFMPKHKFELTEDELEMNNKKEESLDENSAVYS</sequence>
<evidence type="ECO:0000256" key="17">
    <source>
        <dbReference type="ARBA" id="ARBA00081344"/>
    </source>
</evidence>
<keyword evidence="23" id="KW-1185">Reference proteome</keyword>
<dbReference type="HAMAP" id="MF_00171">
    <property type="entry name" value="TruA"/>
    <property type="match status" value="1"/>
</dbReference>
<evidence type="ECO:0000256" key="13">
    <source>
        <dbReference type="ARBA" id="ARBA00068582"/>
    </source>
</evidence>
<evidence type="ECO:0000256" key="19">
    <source>
        <dbReference type="PIRSR" id="PIRSR641708-2"/>
    </source>
</evidence>
<evidence type="ECO:0000256" key="6">
    <source>
        <dbReference type="ARBA" id="ARBA00023235"/>
    </source>
</evidence>
<dbReference type="CDD" id="cd02568">
    <property type="entry name" value="PseudoU_synth_PUS1_PUS2"/>
    <property type="match status" value="1"/>
</dbReference>
<evidence type="ECO:0000256" key="15">
    <source>
        <dbReference type="ARBA" id="ARBA00079087"/>
    </source>
</evidence>
<keyword evidence="4" id="KW-0507">mRNA processing</keyword>
<comment type="catalytic activity">
    <reaction evidence="8">
        <text>a uridine in tRNA = a pseudouridine in tRNA</text>
        <dbReference type="Rhea" id="RHEA:54572"/>
        <dbReference type="Rhea" id="RHEA-COMP:13339"/>
        <dbReference type="Rhea" id="RHEA-COMP:13934"/>
        <dbReference type="ChEBI" id="CHEBI:65314"/>
        <dbReference type="ChEBI" id="CHEBI:65315"/>
    </reaction>
</comment>
<dbReference type="Gene3D" id="3.30.70.660">
    <property type="entry name" value="Pseudouridine synthase I, catalytic domain, C-terminal subdomain"/>
    <property type="match status" value="1"/>
</dbReference>
<dbReference type="GO" id="GO:0006397">
    <property type="term" value="P:mRNA processing"/>
    <property type="evidence" value="ECO:0007669"/>
    <property type="project" value="UniProtKB-KW"/>
</dbReference>
<dbReference type="PANTHER" id="PTHR11142">
    <property type="entry name" value="PSEUDOURIDYLATE SYNTHASE"/>
    <property type="match status" value="1"/>
</dbReference>
<comment type="subcellular location">
    <subcellularLocation>
        <location evidence="2">Nucleus</location>
    </subcellularLocation>
</comment>
<dbReference type="EMBL" id="DS234988">
    <property type="protein sequence ID" value="EEB09865.1"/>
    <property type="molecule type" value="Genomic_DNA"/>
</dbReference>
<dbReference type="PANTHER" id="PTHR11142:SF4">
    <property type="entry name" value="PSEUDOURIDYLATE SYNTHASE 1 HOMOLOG"/>
    <property type="match status" value="1"/>
</dbReference>
<evidence type="ECO:0000256" key="5">
    <source>
        <dbReference type="ARBA" id="ARBA00022694"/>
    </source>
</evidence>
<dbReference type="OrthoDB" id="10256309at2759"/>
<comment type="function">
    <text evidence="10">Pseudouridylate synthase that catalyzes pseudouridylation of tRNAs and mRNAs. Acts on positions 27/28 in the anticodon stem and also positions 34 and 36 in the anticodon of an intron containing tRNA. Also catalyzes pseudouridylation of mRNAs: mediates pseudouridylation of mRNAs with the consensus sequence 5'-UGUAG-3'. Acts as a regulator of pre-mRNA splicing by mediating pseudouridylation of pre-mRNAs at locations associated with alternatively spliced regions. Pseudouridylation of pre-mRNAs near splice sites directly regulates mRNA splicing and mRNA 3'-end processing. Involved in regulation of nuclear receptor activity through pseudouridylation of SRA1 mRNA.</text>
</comment>
<evidence type="ECO:0000256" key="1">
    <source>
        <dbReference type="ARBA" id="ARBA00001166"/>
    </source>
</evidence>
<evidence type="ECO:0000256" key="11">
    <source>
        <dbReference type="ARBA" id="ARBA00064589"/>
    </source>
</evidence>
<dbReference type="AlphaFoldDB" id="E0V909"/>
<evidence type="ECO:0000256" key="7">
    <source>
        <dbReference type="ARBA" id="ARBA00023242"/>
    </source>
</evidence>
<comment type="similarity">
    <text evidence="3">Belongs to the tRNA pseudouridine synthase TruA family.</text>
</comment>
<comment type="catalytic activity">
    <reaction evidence="9">
        <text>uridine(38/39/40) in tRNA = pseudouridine(38/39/40) in tRNA</text>
        <dbReference type="Rhea" id="RHEA:22376"/>
        <dbReference type="Rhea" id="RHEA-COMP:10085"/>
        <dbReference type="Rhea" id="RHEA-COMP:10087"/>
        <dbReference type="ChEBI" id="CHEBI:65314"/>
        <dbReference type="ChEBI" id="CHEBI:65315"/>
        <dbReference type="EC" id="5.4.99.12"/>
    </reaction>
</comment>
<reference evidence="22" key="3">
    <citation type="submission" date="2020-05" db="UniProtKB">
        <authorList>
            <consortium name="EnsemblMetazoa"/>
        </authorList>
    </citation>
    <scope>IDENTIFICATION</scope>
    <source>
        <strain evidence="22">USDA</strain>
    </source>
</reference>
<dbReference type="FunFam" id="3.30.70.580:FF:000002">
    <property type="entry name" value="tRNA pseudouridine synthase"/>
    <property type="match status" value="1"/>
</dbReference>
<dbReference type="VEuPathDB" id="VectorBase:PHUM003070"/>
<dbReference type="GO" id="GO:0160147">
    <property type="term" value="F:tRNA pseudouridine(38-40) synthase activity"/>
    <property type="evidence" value="ECO:0007669"/>
    <property type="project" value="UniProtKB-EC"/>
</dbReference>
<proteinExistence type="inferred from homology"/>
<dbReference type="HOGENOM" id="CLU_021971_3_1_1"/>
<dbReference type="EC" id="5.4.99.12" evidence="12"/>
<dbReference type="KEGG" id="phu:Phum_PHUM003070"/>
<evidence type="ECO:0000256" key="16">
    <source>
        <dbReference type="ARBA" id="ARBA00080849"/>
    </source>
</evidence>
<dbReference type="GO" id="GO:0031119">
    <property type="term" value="P:tRNA pseudouridine synthesis"/>
    <property type="evidence" value="ECO:0007669"/>
    <property type="project" value="InterPro"/>
</dbReference>
<evidence type="ECO:0000256" key="9">
    <source>
        <dbReference type="ARBA" id="ARBA00052184"/>
    </source>
</evidence>
<dbReference type="Pfam" id="PF01416">
    <property type="entry name" value="PseudoU_synth_1"/>
    <property type="match status" value="1"/>
</dbReference>
<comment type="subunit">
    <text evidence="11">Monomer. Forms a complex with RARG and the SRA1 RNA in the nucleus.</text>
</comment>
<dbReference type="SUPFAM" id="SSF55120">
    <property type="entry name" value="Pseudouridine synthase"/>
    <property type="match status" value="1"/>
</dbReference>
<dbReference type="EMBL" id="AAZO01000041">
    <property type="status" value="NOT_ANNOTATED_CDS"/>
    <property type="molecule type" value="Genomic_DNA"/>
</dbReference>
<dbReference type="RefSeq" id="XP_002422603.1">
    <property type="nucleotide sequence ID" value="XM_002422558.1"/>
</dbReference>
<comment type="catalytic activity">
    <reaction evidence="1">
        <text>a uridine in mRNA = a pseudouridine in mRNA</text>
        <dbReference type="Rhea" id="RHEA:56644"/>
        <dbReference type="Rhea" id="RHEA-COMP:14658"/>
        <dbReference type="Rhea" id="RHEA-COMP:14659"/>
        <dbReference type="ChEBI" id="CHEBI:65314"/>
        <dbReference type="ChEBI" id="CHEBI:65315"/>
    </reaction>
</comment>
<dbReference type="NCBIfam" id="TIGR00071">
    <property type="entry name" value="hisT_truA"/>
    <property type="match status" value="1"/>
</dbReference>
<evidence type="ECO:0000256" key="4">
    <source>
        <dbReference type="ARBA" id="ARBA00022664"/>
    </source>
</evidence>
<evidence type="ECO:0000259" key="20">
    <source>
        <dbReference type="Pfam" id="PF01416"/>
    </source>
</evidence>
<evidence type="ECO:0000256" key="14">
    <source>
        <dbReference type="ARBA" id="ARBA00075153"/>
    </source>
</evidence>
<dbReference type="GeneID" id="8233343"/>
<dbReference type="CTD" id="8233343"/>
<organism>
    <name type="scientific">Pediculus humanus subsp. corporis</name>
    <name type="common">Body louse</name>
    <dbReference type="NCBI Taxonomy" id="121224"/>
    <lineage>
        <taxon>Eukaryota</taxon>
        <taxon>Metazoa</taxon>
        <taxon>Ecdysozoa</taxon>
        <taxon>Arthropoda</taxon>
        <taxon>Hexapoda</taxon>
        <taxon>Insecta</taxon>
        <taxon>Pterygota</taxon>
        <taxon>Neoptera</taxon>
        <taxon>Paraneoptera</taxon>
        <taxon>Psocodea</taxon>
        <taxon>Troctomorpha</taxon>
        <taxon>Phthiraptera</taxon>
        <taxon>Anoplura</taxon>
        <taxon>Pediculidae</taxon>
        <taxon>Pediculus</taxon>
    </lineage>
</organism>
<feature type="binding site" evidence="19">
    <location>
        <position position="187"/>
    </location>
    <ligand>
        <name>substrate</name>
    </ligand>
</feature>
<dbReference type="InterPro" id="IPR041708">
    <property type="entry name" value="PUS1/PUS2-like"/>
</dbReference>
<protein>
    <recommendedName>
        <fullName evidence="13">Pseudouridylate synthase 1 homolog</fullName>
        <ecNumber evidence="12">5.4.99.12</ecNumber>
    </recommendedName>
    <alternativeName>
        <fullName evidence="14">tRNA pseudouridine synthase 1</fullName>
    </alternativeName>
    <alternativeName>
        <fullName evidence="17">tRNA pseudouridine(38-40) synthase</fullName>
    </alternativeName>
    <alternativeName>
        <fullName evidence="15">tRNA pseudouridylate synthase I</fullName>
    </alternativeName>
    <alternativeName>
        <fullName evidence="16">tRNA-uridine isomerase I</fullName>
    </alternativeName>
</protein>
<keyword evidence="6 21" id="KW-0413">Isomerase</keyword>
<evidence type="ECO:0000256" key="12">
    <source>
        <dbReference type="ARBA" id="ARBA00066509"/>
    </source>
</evidence>
<dbReference type="GO" id="GO:0005634">
    <property type="term" value="C:nucleus"/>
    <property type="evidence" value="ECO:0007669"/>
    <property type="project" value="UniProtKB-SubCell"/>
</dbReference>
<dbReference type="Proteomes" id="UP000009046">
    <property type="component" value="Unassembled WGS sequence"/>
</dbReference>
<evidence type="ECO:0000256" key="18">
    <source>
        <dbReference type="PIRSR" id="PIRSR641708-1"/>
    </source>
</evidence>
<dbReference type="InterPro" id="IPR020095">
    <property type="entry name" value="PsdUridine_synth_TruA_C"/>
</dbReference>
<evidence type="ECO:0000313" key="23">
    <source>
        <dbReference type="Proteomes" id="UP000009046"/>
    </source>
</evidence>